<evidence type="ECO:0000256" key="2">
    <source>
        <dbReference type="ARBA" id="ARBA00022737"/>
    </source>
</evidence>
<dbReference type="GO" id="GO:0051015">
    <property type="term" value="F:actin filament binding"/>
    <property type="evidence" value="ECO:0007669"/>
    <property type="project" value="InterPro"/>
</dbReference>
<feature type="coiled-coil region" evidence="5">
    <location>
        <begin position="1154"/>
        <end position="1188"/>
    </location>
</feature>
<reference evidence="8" key="1">
    <citation type="submission" date="2020-01" db="EMBL/GenBank/DDBJ databases">
        <title>Development of genomics and gene disruption for Polysphondylium violaceum indicates a role for the polyketide synthase stlB in stalk morphogenesis.</title>
        <authorList>
            <person name="Narita B."/>
            <person name="Kawabe Y."/>
            <person name="Kin K."/>
            <person name="Saito T."/>
            <person name="Gibbs R."/>
            <person name="Kuspa A."/>
            <person name="Muzny D."/>
            <person name="Queller D."/>
            <person name="Richards S."/>
            <person name="Strassman J."/>
            <person name="Sucgang R."/>
            <person name="Worley K."/>
            <person name="Schaap P."/>
        </authorList>
    </citation>
    <scope>NUCLEOTIDE SEQUENCE</scope>
    <source>
        <strain evidence="8">QSvi11</strain>
    </source>
</reference>
<dbReference type="Gene3D" id="1.10.287.1490">
    <property type="match status" value="1"/>
</dbReference>
<feature type="coiled-coil region" evidence="5">
    <location>
        <begin position="439"/>
        <end position="524"/>
    </location>
</feature>
<dbReference type="PROSITE" id="PS50021">
    <property type="entry name" value="CH"/>
    <property type="match status" value="3"/>
</dbReference>
<dbReference type="Pfam" id="PF00307">
    <property type="entry name" value="CH"/>
    <property type="match status" value="2"/>
</dbReference>
<accession>A0A8J4V1I6</accession>
<dbReference type="SUPFAM" id="SSF57997">
    <property type="entry name" value="Tropomyosin"/>
    <property type="match status" value="1"/>
</dbReference>
<feature type="domain" description="Calponin-homology (CH)" evidence="7">
    <location>
        <begin position="1694"/>
        <end position="1802"/>
    </location>
</feature>
<feature type="coiled-coil region" evidence="5">
    <location>
        <begin position="1224"/>
        <end position="1275"/>
    </location>
</feature>
<feature type="region of interest" description="Disordered" evidence="6">
    <location>
        <begin position="151"/>
        <end position="180"/>
    </location>
</feature>
<dbReference type="SMART" id="SM00033">
    <property type="entry name" value="CH"/>
    <property type="match status" value="3"/>
</dbReference>
<feature type="region of interest" description="Disordered" evidence="6">
    <location>
        <begin position="35"/>
        <end position="60"/>
    </location>
</feature>
<feature type="compositionally biased region" description="Basic and acidic residues" evidence="6">
    <location>
        <begin position="104"/>
        <end position="118"/>
    </location>
</feature>
<feature type="region of interest" description="Disordered" evidence="6">
    <location>
        <begin position="96"/>
        <end position="120"/>
    </location>
</feature>
<keyword evidence="9" id="KW-1185">Reference proteome</keyword>
<dbReference type="CDD" id="cd21220">
    <property type="entry name" value="CH_PLS_FIM_rpt4"/>
    <property type="match status" value="1"/>
</dbReference>
<feature type="domain" description="Calponin-homology (CH)" evidence="7">
    <location>
        <begin position="1290"/>
        <end position="1407"/>
    </location>
</feature>
<dbReference type="Gene3D" id="1.10.418.10">
    <property type="entry name" value="Calponin-like domain"/>
    <property type="match status" value="4"/>
</dbReference>
<sequence length="1809" mass="207283">MESSTSSPRGAKELDLSLVTGITIFDDLYEQQRQQRQLELEQQQQESPDVSTANAATTTSSKVDKLDDWMHEYYLSLYGYLNQRSIRLDEFYAETENPEMSPLSREEKKTLENEHNQKESSYLRIKRNTNLKEFEPLFKYGVVPLPKQTLSSNSNRKSGIFNPVDSNNNNNSPFSTPAALPKTVVKKRPTSVPVKGLDFSSVADDVESYEEQGQQDDLPGISITSMLSNNNNNNEVSGGTVYMKKPLFSSSIGMTPPSTPDNSTCSTPAEDTTRFRRAKSISSIVKKKDGTMGIGAEFKNFTPLKTQPVKNKSYTMMFKMDAKSMLEQTEKLLQEKEEDTRIAAEIGQSLLEKNEDLEAELRNLKNKIKDQEALIEQMKSLDDEYEKLQTENRILSSQISTAQHENEQLIDKESVLSSQLNKQHLWLKSENSPLKTKTIKQQKEEIEELKFAVETLQSNQGKLIKNRDRLLSTNEQLQNSVSDLKDKLSGKIDGDEIEKLQTKIKNLRHKNKQLQIQIEQGQLLSPESRAIKHPEVLLKSAFNDLIKNEELISSTPKITNLRVLSDARSLLNRLEANIMNIDDCSLISTLVKFLDEDTKNNLPIFDIHKNIENSISNNNNNINSLVSSLDESFEHDKVNDPRSALYLLICVVSIHKYTRYDKNRIKSVDDDDEFQEERNRMKAEIQDLKNLISELQDNLHVTMNDNVQLKQDLELLNSKQQQEQQETQDKTETDQFPSFADEFKQSFGFINNDLTKELEDEIERHKQELERLKKEHEIQLSNQQLSLGMEFENAKSSLDQTISDYTLEIQQLKDKLVDLDQENCKIIKESKLLEEAIKEKDSQLADYLVQIDNLNESIRSKDSQLLDKDQEIKQYQTTISEKLSEINRKESEIQDKIQHITEKEQLIQSKEKEIERLNNELLSTLKEKENQHASFTSELSSIMTQLQQWQSLCSEKDSIIHEKEQLLSEKDAILAEKSSLLSNFEKEIHLLKDSLQQTTAKLDESNNKVSDLSNQLDQASNDKQLISMKLDESNSKVTDLANQLEESKVSFNEINGKLTDLTNQLEQTTTDKQKLLDQIDETNSKLLELGKENLILLSSIEQIKNQHEIELKSLGQTIETQIETLDQRVQDKFTHTTKSIDDLYVAKENIQAVLESKISQVNQLQSTITQLNTQIKELMTVIQDLKSQHISDKSKSESLILELQSNKEETDSLNTENLQLSTQLSEMRSLLEEKTKKHQAIKRELSMQITDMKAIVDQNKAKEAEEQSIMKQKEEANKVVRPDLEKDYFIEEEKPLVEYINRISYFSSDPDIQHVFPINYEKHISYSLYDGTLLCKLVNYAKEGTIDERVMNIVPANQIEVDQNLNLVTNSARAIGCILSPNISPQVLKTDPAEMIKVLYELVKVSVVSKININRYPNLLVLKDSNEDMKHFVAQSANQILFRWACYHLDIKKSKQTLEQLLFNPNNIIKILQILDKDVAFNPEQENGGSDENSTESKQIDWILKVSVDNFKIFPWISMESILNKNNKLIYLYISSIFQSDKGIGIDQPVSNSVETIKAVEEVLIDVEGTREERAFCMWMNSLNIKPYVNNLQQDLQDGLVILQMFDKIKPGSVSWKEVNMHPSNNYQELENCNLGINIAKSLRFSLVGIDGKDIHDGNRKLTLALIWQACKYHFLSILLNLRKSLASSNSSSAFTEADIIRWANQKVTKSGKSTCMTNFKDQTIGNGSFLIDLLESVQSGVINYNIVKSGETSEEKKLNAQYIINVARKIGCCIFVVWEDLVEVKPKMILTFISTLMCFDQERNNQNT</sequence>
<dbReference type="CDD" id="cd21219">
    <property type="entry name" value="CH_PLS_FIM_rpt3"/>
    <property type="match status" value="1"/>
</dbReference>
<dbReference type="EMBL" id="AJWJ01000038">
    <property type="protein sequence ID" value="KAF2077115.1"/>
    <property type="molecule type" value="Genomic_DNA"/>
</dbReference>
<evidence type="ECO:0000313" key="9">
    <source>
        <dbReference type="Proteomes" id="UP000695562"/>
    </source>
</evidence>
<feature type="coiled-coil region" evidence="5">
    <location>
        <begin position="671"/>
        <end position="938"/>
    </location>
</feature>
<evidence type="ECO:0000256" key="3">
    <source>
        <dbReference type="ARBA" id="ARBA00022837"/>
    </source>
</evidence>
<dbReference type="GO" id="GO:0005884">
    <property type="term" value="C:actin filament"/>
    <property type="evidence" value="ECO:0007669"/>
    <property type="project" value="TreeGrafter"/>
</dbReference>
<keyword evidence="1" id="KW-0479">Metal-binding</keyword>
<evidence type="ECO:0000259" key="7">
    <source>
        <dbReference type="PROSITE" id="PS50021"/>
    </source>
</evidence>
<dbReference type="OrthoDB" id="27871at2759"/>
<dbReference type="InterPro" id="IPR036872">
    <property type="entry name" value="CH_dom_sf"/>
</dbReference>
<evidence type="ECO:0000313" key="8">
    <source>
        <dbReference type="EMBL" id="KAF2077115.1"/>
    </source>
</evidence>
<keyword evidence="2" id="KW-0677">Repeat</keyword>
<dbReference type="GO" id="GO:0032432">
    <property type="term" value="C:actin filament bundle"/>
    <property type="evidence" value="ECO:0007669"/>
    <property type="project" value="TreeGrafter"/>
</dbReference>
<protein>
    <recommendedName>
        <fullName evidence="7">Calponin-homology (CH) domain-containing protein</fullName>
    </recommendedName>
</protein>
<dbReference type="GO" id="GO:0051639">
    <property type="term" value="P:actin filament network formation"/>
    <property type="evidence" value="ECO:0007669"/>
    <property type="project" value="TreeGrafter"/>
</dbReference>
<name>A0A8J4V1I6_9MYCE</name>
<gene>
    <name evidence="8" type="ORF">CYY_001562</name>
</gene>
<dbReference type="PANTHER" id="PTHR19961">
    <property type="entry name" value="FIMBRIN/PLASTIN"/>
    <property type="match status" value="1"/>
</dbReference>
<feature type="coiled-coil region" evidence="5">
    <location>
        <begin position="1058"/>
        <end position="1092"/>
    </location>
</feature>
<dbReference type="Proteomes" id="UP000695562">
    <property type="component" value="Unassembled WGS sequence"/>
</dbReference>
<feature type="coiled-coil region" evidence="5">
    <location>
        <begin position="319"/>
        <end position="405"/>
    </location>
</feature>
<dbReference type="FunFam" id="1.10.418.10:FF:000010">
    <property type="entry name" value="Plastin-3 isoform 1"/>
    <property type="match status" value="1"/>
</dbReference>
<dbReference type="InterPro" id="IPR039959">
    <property type="entry name" value="Fimbrin/Plastin"/>
</dbReference>
<proteinExistence type="predicted"/>
<keyword evidence="3" id="KW-0106">Calcium</keyword>
<evidence type="ECO:0000256" key="6">
    <source>
        <dbReference type="SAM" id="MobiDB-lite"/>
    </source>
</evidence>
<dbReference type="GO" id="GO:0051017">
    <property type="term" value="P:actin filament bundle assembly"/>
    <property type="evidence" value="ECO:0007669"/>
    <property type="project" value="InterPro"/>
</dbReference>
<evidence type="ECO:0000256" key="5">
    <source>
        <dbReference type="SAM" id="Coils"/>
    </source>
</evidence>
<evidence type="ECO:0000256" key="1">
    <source>
        <dbReference type="ARBA" id="ARBA00022723"/>
    </source>
</evidence>
<dbReference type="SUPFAM" id="SSF47576">
    <property type="entry name" value="Calponin-homology domain, CH-domain"/>
    <property type="match status" value="1"/>
</dbReference>
<dbReference type="GO" id="GO:0046872">
    <property type="term" value="F:metal ion binding"/>
    <property type="evidence" value="ECO:0007669"/>
    <property type="project" value="UniProtKB-KW"/>
</dbReference>
<dbReference type="InterPro" id="IPR001715">
    <property type="entry name" value="CH_dom"/>
</dbReference>
<evidence type="ECO:0000256" key="4">
    <source>
        <dbReference type="ARBA" id="ARBA00023203"/>
    </source>
</evidence>
<dbReference type="InterPro" id="IPR006933">
    <property type="entry name" value="HAP1_N"/>
</dbReference>
<keyword evidence="4" id="KW-0009">Actin-binding</keyword>
<organism evidence="8 9">
    <name type="scientific">Polysphondylium violaceum</name>
    <dbReference type="NCBI Taxonomy" id="133409"/>
    <lineage>
        <taxon>Eukaryota</taxon>
        <taxon>Amoebozoa</taxon>
        <taxon>Evosea</taxon>
        <taxon>Eumycetozoa</taxon>
        <taxon>Dictyostelia</taxon>
        <taxon>Dictyosteliales</taxon>
        <taxon>Dictyosteliaceae</taxon>
        <taxon>Polysphondylium</taxon>
    </lineage>
</organism>
<feature type="domain" description="Calponin-homology (CH)" evidence="7">
    <location>
        <begin position="1570"/>
        <end position="1675"/>
    </location>
</feature>
<dbReference type="GO" id="GO:0005737">
    <property type="term" value="C:cytoplasm"/>
    <property type="evidence" value="ECO:0007669"/>
    <property type="project" value="TreeGrafter"/>
</dbReference>
<comment type="caution">
    <text evidence="8">The sequence shown here is derived from an EMBL/GenBank/DDBJ whole genome shotgun (WGS) entry which is preliminary data.</text>
</comment>
<dbReference type="PANTHER" id="PTHR19961:SF68">
    <property type="entry name" value="ACTIN BINDING PROTEIN"/>
    <property type="match status" value="1"/>
</dbReference>
<feature type="coiled-coil region" evidence="5">
    <location>
        <begin position="981"/>
        <end position="1022"/>
    </location>
</feature>
<keyword evidence="5" id="KW-0175">Coiled coil</keyword>
<dbReference type="SMART" id="SM01424">
    <property type="entry name" value="HAP1_N"/>
    <property type="match status" value="1"/>
</dbReference>